<sequence length="137" mass="15525">MDELKHYNIRVKQKYAELVKERSEKIRSLFPVRLSEVWHGDSNPSTFAYFKLEPDPIDHPIDASLISKVQAYPCAPQQETDAQNIAQHSVGLKPRLCLFFQLRVGAYGVVMSSMPVLCSFVPHLPRTPGQNFPITTA</sequence>
<organism evidence="1 2">
    <name type="scientific">Ranatra chinensis</name>
    <dbReference type="NCBI Taxonomy" id="642074"/>
    <lineage>
        <taxon>Eukaryota</taxon>
        <taxon>Metazoa</taxon>
        <taxon>Ecdysozoa</taxon>
        <taxon>Arthropoda</taxon>
        <taxon>Hexapoda</taxon>
        <taxon>Insecta</taxon>
        <taxon>Pterygota</taxon>
        <taxon>Neoptera</taxon>
        <taxon>Paraneoptera</taxon>
        <taxon>Hemiptera</taxon>
        <taxon>Heteroptera</taxon>
        <taxon>Panheteroptera</taxon>
        <taxon>Nepomorpha</taxon>
        <taxon>Nepidae</taxon>
        <taxon>Ranatrinae</taxon>
        <taxon>Ranatra</taxon>
    </lineage>
</organism>
<gene>
    <name evidence="1" type="ORF">AAG570_006273</name>
</gene>
<keyword evidence="2" id="KW-1185">Reference proteome</keyword>
<dbReference type="Proteomes" id="UP001558652">
    <property type="component" value="Unassembled WGS sequence"/>
</dbReference>
<evidence type="ECO:0000313" key="2">
    <source>
        <dbReference type="Proteomes" id="UP001558652"/>
    </source>
</evidence>
<name>A0ABD0Z445_9HEMI</name>
<proteinExistence type="predicted"/>
<comment type="caution">
    <text evidence="1">The sequence shown here is derived from an EMBL/GenBank/DDBJ whole genome shotgun (WGS) entry which is preliminary data.</text>
</comment>
<evidence type="ECO:0000313" key="1">
    <source>
        <dbReference type="EMBL" id="KAL1139287.1"/>
    </source>
</evidence>
<dbReference type="AlphaFoldDB" id="A0ABD0Z445"/>
<reference evidence="1 2" key="1">
    <citation type="submission" date="2024-07" db="EMBL/GenBank/DDBJ databases">
        <title>Chromosome-level genome assembly of the water stick insect Ranatra chinensis (Heteroptera: Nepidae).</title>
        <authorList>
            <person name="Liu X."/>
        </authorList>
    </citation>
    <scope>NUCLEOTIDE SEQUENCE [LARGE SCALE GENOMIC DNA]</scope>
    <source>
        <strain evidence="1">Cailab_2021Rc</strain>
        <tissue evidence="1">Muscle</tissue>
    </source>
</reference>
<accession>A0ABD0Z445</accession>
<protein>
    <submittedName>
        <fullName evidence="1">Uncharacterized protein</fullName>
    </submittedName>
</protein>
<dbReference type="EMBL" id="JBFDAA010000002">
    <property type="protein sequence ID" value="KAL1139287.1"/>
    <property type="molecule type" value="Genomic_DNA"/>
</dbReference>